<keyword evidence="2" id="KW-1185">Reference proteome</keyword>
<reference evidence="2" key="1">
    <citation type="journal article" date="2020" name="Nat. Commun.">
        <title>Genome sequence of the cluster root forming white lupin.</title>
        <authorList>
            <person name="Hufnagel B."/>
            <person name="Marques A."/>
            <person name="Soriano A."/>
            <person name="Marques L."/>
            <person name="Divol F."/>
            <person name="Doumas P."/>
            <person name="Sallet E."/>
            <person name="Mancinotti D."/>
            <person name="Carrere S."/>
            <person name="Marande W."/>
            <person name="Arribat S."/>
            <person name="Keller J."/>
            <person name="Huneau C."/>
            <person name="Blein T."/>
            <person name="Aime D."/>
            <person name="Laguerre M."/>
            <person name="Taylor J."/>
            <person name="Schubert V."/>
            <person name="Nelson M."/>
            <person name="Geu-Flores F."/>
            <person name="Crespi M."/>
            <person name="Gallardo-Guerrero K."/>
            <person name="Delaux P.-M."/>
            <person name="Salse J."/>
            <person name="Berges H."/>
            <person name="Guyot R."/>
            <person name="Gouzy J."/>
            <person name="Peret B."/>
        </authorList>
    </citation>
    <scope>NUCLEOTIDE SEQUENCE [LARGE SCALE GENOMIC DNA]</scope>
    <source>
        <strain evidence="2">cv. Amiga</strain>
    </source>
</reference>
<name>A0A6A4PUL3_LUPAL</name>
<evidence type="ECO:0000313" key="2">
    <source>
        <dbReference type="Proteomes" id="UP000447434"/>
    </source>
</evidence>
<organism evidence="1 2">
    <name type="scientific">Lupinus albus</name>
    <name type="common">White lupine</name>
    <name type="synonym">Lupinus termis</name>
    <dbReference type="NCBI Taxonomy" id="3870"/>
    <lineage>
        <taxon>Eukaryota</taxon>
        <taxon>Viridiplantae</taxon>
        <taxon>Streptophyta</taxon>
        <taxon>Embryophyta</taxon>
        <taxon>Tracheophyta</taxon>
        <taxon>Spermatophyta</taxon>
        <taxon>Magnoliopsida</taxon>
        <taxon>eudicotyledons</taxon>
        <taxon>Gunneridae</taxon>
        <taxon>Pentapetalae</taxon>
        <taxon>rosids</taxon>
        <taxon>fabids</taxon>
        <taxon>Fabales</taxon>
        <taxon>Fabaceae</taxon>
        <taxon>Papilionoideae</taxon>
        <taxon>50 kb inversion clade</taxon>
        <taxon>genistoids sensu lato</taxon>
        <taxon>core genistoids</taxon>
        <taxon>Genisteae</taxon>
        <taxon>Lupinus</taxon>
    </lineage>
</organism>
<comment type="caution">
    <text evidence="1">The sequence shown here is derived from an EMBL/GenBank/DDBJ whole genome shotgun (WGS) entry which is preliminary data.</text>
</comment>
<dbReference type="EMBL" id="WOCE01000010">
    <property type="protein sequence ID" value="KAE9605170.1"/>
    <property type="molecule type" value="Genomic_DNA"/>
</dbReference>
<sequence>MSNFYMLSSRMQDGILGKVYGTCIIAFNRDLFNFNTIVLELLLHPKDLSATHTSGNVFCFGGGQSNTSLLFAVPCY</sequence>
<accession>A0A6A4PUL3</accession>
<dbReference type="Proteomes" id="UP000447434">
    <property type="component" value="Chromosome 10"/>
</dbReference>
<protein>
    <submittedName>
        <fullName evidence="1">Uncharacterized protein</fullName>
    </submittedName>
</protein>
<proteinExistence type="predicted"/>
<evidence type="ECO:0000313" key="1">
    <source>
        <dbReference type="EMBL" id="KAE9605170.1"/>
    </source>
</evidence>
<gene>
    <name evidence="1" type="ORF">Lalb_Chr10g0094441</name>
</gene>
<dbReference type="AlphaFoldDB" id="A0A6A4PUL3"/>